<dbReference type="RefSeq" id="WP_290290737.1">
    <property type="nucleotide sequence ID" value="NZ_CP047211.1"/>
</dbReference>
<dbReference type="PANTHER" id="PTHR33841:SF5">
    <property type="entry name" value="DNA METHYLASE (MODIFICATION METHYLASE) (METHYLTRANSFERASE)-RELATED"/>
    <property type="match status" value="1"/>
</dbReference>
<dbReference type="SUPFAM" id="SSF53335">
    <property type="entry name" value="S-adenosyl-L-methionine-dependent methyltransferases"/>
    <property type="match status" value="1"/>
</dbReference>
<feature type="region of interest" description="Disordered" evidence="5">
    <location>
        <begin position="247"/>
        <end position="267"/>
    </location>
</feature>
<accession>A0ABV7ZPR1</accession>
<feature type="domain" description="DNA methylase adenine-specific" evidence="6">
    <location>
        <begin position="15"/>
        <end position="193"/>
    </location>
</feature>
<dbReference type="InterPro" id="IPR003356">
    <property type="entry name" value="DNA_methylase_A-5"/>
</dbReference>
<keyword evidence="9" id="KW-1185">Reference proteome</keyword>
<gene>
    <name evidence="8" type="ORF">ACFORJ_04650</name>
</gene>
<evidence type="ECO:0000313" key="8">
    <source>
        <dbReference type="EMBL" id="MFC3849452.1"/>
    </source>
</evidence>
<dbReference type="EMBL" id="JBHRZN010000001">
    <property type="protein sequence ID" value="MFC3849452.1"/>
    <property type="molecule type" value="Genomic_DNA"/>
</dbReference>
<keyword evidence="3" id="KW-0949">S-adenosyl-L-methionine</keyword>
<proteinExistence type="predicted"/>
<dbReference type="InterPro" id="IPR002052">
    <property type="entry name" value="DNA_methylase_N6_adenine_CS"/>
</dbReference>
<evidence type="ECO:0000256" key="5">
    <source>
        <dbReference type="SAM" id="MobiDB-lite"/>
    </source>
</evidence>
<sequence>MSRASVVLREGDTHEYRKDRGAFFTPVPVARYLADRTVGPSTSSVLEPSCGEAVFLLAASELTESTSRHVKFAGIDLHRPSVEFARSLLSDVGVEAEMVVGDFFDVPGSRGYDAILGNPPFVRFHRHAGTARAKALTAARRAGVELNELASSWAPFVAHATSFLAPGGSLGFVLPAELLYADYAAPIRAMLIDRFRDIELTLFDERVFPDVQEEVVLLAATGYGIGPAESIDVLSLPDSDALIQTSTIQADDPRSGTSPGHQTRAAIPPAAGGRWTSFISGTRADELISEQVAVGNFSPLSSWGTTRLGAVTGANKFFAITKAEREAWGIPESEVMRISPPGSKHLRNLELSAEKWRDLTDDGLPTLLFRPDASPSPAAQRKLREGMSADVDQAYKCRVRSPWWRTPVSTPPDLLLTYMNARTPQLATNSAGVRHLNSIHGVYLHEPVRELARELLPLVALNSATAVDAEFTGRGYGGGLLKLEPGEAARWAVPSPALVTRIADDLRSIKHEVMELLEDGEVDAAVSLVDDVVLPAAGFDGASKLRIIEERSTLQTRRTSRSKRRK</sequence>
<protein>
    <submittedName>
        <fullName evidence="8">Class I SAM-dependent DNA methyltransferase</fullName>
        <ecNumber evidence="8">2.1.1.-</ecNumber>
    </submittedName>
</protein>
<evidence type="ECO:0000256" key="2">
    <source>
        <dbReference type="ARBA" id="ARBA00022679"/>
    </source>
</evidence>
<evidence type="ECO:0000259" key="6">
    <source>
        <dbReference type="Pfam" id="PF02384"/>
    </source>
</evidence>
<dbReference type="InterPro" id="IPR029063">
    <property type="entry name" value="SAM-dependent_MTases_sf"/>
</dbReference>
<dbReference type="InterPro" id="IPR054520">
    <property type="entry name" value="M_Eco57I_C"/>
</dbReference>
<dbReference type="GO" id="GO:0008168">
    <property type="term" value="F:methyltransferase activity"/>
    <property type="evidence" value="ECO:0007669"/>
    <property type="project" value="UniProtKB-KW"/>
</dbReference>
<evidence type="ECO:0000259" key="7">
    <source>
        <dbReference type="Pfam" id="PF22837"/>
    </source>
</evidence>
<comment type="caution">
    <text evidence="8">The sequence shown here is derived from an EMBL/GenBank/DDBJ whole genome shotgun (WGS) entry which is preliminary data.</text>
</comment>
<keyword evidence="2 8" id="KW-0808">Transferase</keyword>
<evidence type="ECO:0000313" key="9">
    <source>
        <dbReference type="Proteomes" id="UP001595751"/>
    </source>
</evidence>
<dbReference type="EC" id="2.1.1.-" evidence="8"/>
<dbReference type="InterPro" id="IPR050953">
    <property type="entry name" value="N4_N6_ade-DNA_methylase"/>
</dbReference>
<dbReference type="Pfam" id="PF22837">
    <property type="entry name" value="M_Eco57I_C"/>
    <property type="match status" value="1"/>
</dbReference>
<dbReference type="Proteomes" id="UP001595751">
    <property type="component" value="Unassembled WGS sequence"/>
</dbReference>
<keyword evidence="4" id="KW-0680">Restriction system</keyword>
<organism evidence="8 9">
    <name type="scientific">Corynebacterium hansenii</name>
    <dbReference type="NCBI Taxonomy" id="394964"/>
    <lineage>
        <taxon>Bacteria</taxon>
        <taxon>Bacillati</taxon>
        <taxon>Actinomycetota</taxon>
        <taxon>Actinomycetes</taxon>
        <taxon>Mycobacteriales</taxon>
        <taxon>Corynebacteriaceae</taxon>
        <taxon>Corynebacterium</taxon>
    </lineage>
</organism>
<dbReference type="Pfam" id="PF02384">
    <property type="entry name" value="N6_Mtase"/>
    <property type="match status" value="1"/>
</dbReference>
<keyword evidence="1 8" id="KW-0489">Methyltransferase</keyword>
<dbReference type="PRINTS" id="PR00507">
    <property type="entry name" value="N12N6MTFRASE"/>
</dbReference>
<dbReference type="PANTHER" id="PTHR33841">
    <property type="entry name" value="DNA METHYLTRANSFERASE YEEA-RELATED"/>
    <property type="match status" value="1"/>
</dbReference>
<feature type="compositionally biased region" description="Polar residues" evidence="5">
    <location>
        <begin position="247"/>
        <end position="261"/>
    </location>
</feature>
<evidence type="ECO:0000256" key="4">
    <source>
        <dbReference type="ARBA" id="ARBA00022747"/>
    </source>
</evidence>
<evidence type="ECO:0000256" key="3">
    <source>
        <dbReference type="ARBA" id="ARBA00022691"/>
    </source>
</evidence>
<dbReference type="GO" id="GO:0032259">
    <property type="term" value="P:methylation"/>
    <property type="evidence" value="ECO:0007669"/>
    <property type="project" value="UniProtKB-KW"/>
</dbReference>
<reference evidence="9" key="1">
    <citation type="journal article" date="2019" name="Int. J. Syst. Evol. Microbiol.">
        <title>The Global Catalogue of Microorganisms (GCM) 10K type strain sequencing project: providing services to taxonomists for standard genome sequencing and annotation.</title>
        <authorList>
            <consortium name="The Broad Institute Genomics Platform"/>
            <consortium name="The Broad Institute Genome Sequencing Center for Infectious Disease"/>
            <person name="Wu L."/>
            <person name="Ma J."/>
        </authorList>
    </citation>
    <scope>NUCLEOTIDE SEQUENCE [LARGE SCALE GENOMIC DNA]</scope>
    <source>
        <strain evidence="9">CCUG 53252</strain>
    </source>
</reference>
<dbReference type="Gene3D" id="3.40.50.150">
    <property type="entry name" value="Vaccinia Virus protein VP39"/>
    <property type="match status" value="1"/>
</dbReference>
<evidence type="ECO:0000256" key="1">
    <source>
        <dbReference type="ARBA" id="ARBA00022603"/>
    </source>
</evidence>
<dbReference type="PROSITE" id="PS00092">
    <property type="entry name" value="N6_MTASE"/>
    <property type="match status" value="1"/>
</dbReference>
<feature type="domain" description="Type II methyltransferase M.Eco57I C-terminal" evidence="7">
    <location>
        <begin position="274"/>
        <end position="534"/>
    </location>
</feature>
<name>A0ABV7ZPR1_9CORY</name>